<keyword evidence="2" id="KW-1133">Transmembrane helix</keyword>
<dbReference type="Proteomes" id="UP001222027">
    <property type="component" value="Unassembled WGS sequence"/>
</dbReference>
<feature type="region of interest" description="Disordered" evidence="1">
    <location>
        <begin position="1"/>
        <end position="49"/>
    </location>
</feature>
<name>A0AAV8PC76_ENSVE</name>
<evidence type="ECO:0000256" key="2">
    <source>
        <dbReference type="SAM" id="Phobius"/>
    </source>
</evidence>
<reference evidence="3 4" key="1">
    <citation type="submission" date="2022-12" db="EMBL/GenBank/DDBJ databases">
        <title>Chromosome-scale assembly of the Ensete ventricosum genome.</title>
        <authorList>
            <person name="Dussert Y."/>
            <person name="Stocks J."/>
            <person name="Wendawek A."/>
            <person name="Woldeyes F."/>
            <person name="Nichols R.A."/>
            <person name="Borrell J.S."/>
        </authorList>
    </citation>
    <scope>NUCLEOTIDE SEQUENCE [LARGE SCALE GENOMIC DNA]</scope>
    <source>
        <strain evidence="4">cv. Maze</strain>
        <tissue evidence="3">Seeds</tissue>
    </source>
</reference>
<dbReference type="EMBL" id="JAQQAF010000006">
    <property type="protein sequence ID" value="KAJ8479120.1"/>
    <property type="molecule type" value="Genomic_DNA"/>
</dbReference>
<keyword evidence="2" id="KW-0472">Membrane</keyword>
<dbReference type="AlphaFoldDB" id="A0AAV8PC76"/>
<feature type="transmembrane region" description="Helical" evidence="2">
    <location>
        <begin position="72"/>
        <end position="89"/>
    </location>
</feature>
<sequence>MRRTSSRGADESQGSTPSLPEDSNSAGIGGDHEEQKRVEEERVPSEEEKGGVVAWWEYPSRLLKLWVAKAKSVWAISMAAAANVVFVVLRRRCLYRMRQRVSLGTTK</sequence>
<protein>
    <submittedName>
        <fullName evidence="3">Uncharacterized protein</fullName>
    </submittedName>
</protein>
<evidence type="ECO:0000313" key="3">
    <source>
        <dbReference type="EMBL" id="KAJ8479120.1"/>
    </source>
</evidence>
<comment type="caution">
    <text evidence="3">The sequence shown here is derived from an EMBL/GenBank/DDBJ whole genome shotgun (WGS) entry which is preliminary data.</text>
</comment>
<feature type="compositionally biased region" description="Polar residues" evidence="1">
    <location>
        <begin position="12"/>
        <end position="26"/>
    </location>
</feature>
<accession>A0AAV8PC76</accession>
<proteinExistence type="predicted"/>
<keyword evidence="4" id="KW-1185">Reference proteome</keyword>
<evidence type="ECO:0000313" key="4">
    <source>
        <dbReference type="Proteomes" id="UP001222027"/>
    </source>
</evidence>
<gene>
    <name evidence="3" type="ORF">OPV22_022847</name>
</gene>
<evidence type="ECO:0000256" key="1">
    <source>
        <dbReference type="SAM" id="MobiDB-lite"/>
    </source>
</evidence>
<feature type="compositionally biased region" description="Basic and acidic residues" evidence="1">
    <location>
        <begin position="30"/>
        <end position="49"/>
    </location>
</feature>
<keyword evidence="2" id="KW-0812">Transmembrane</keyword>
<organism evidence="3 4">
    <name type="scientific">Ensete ventricosum</name>
    <name type="common">Abyssinian banana</name>
    <name type="synonym">Musa ensete</name>
    <dbReference type="NCBI Taxonomy" id="4639"/>
    <lineage>
        <taxon>Eukaryota</taxon>
        <taxon>Viridiplantae</taxon>
        <taxon>Streptophyta</taxon>
        <taxon>Embryophyta</taxon>
        <taxon>Tracheophyta</taxon>
        <taxon>Spermatophyta</taxon>
        <taxon>Magnoliopsida</taxon>
        <taxon>Liliopsida</taxon>
        <taxon>Zingiberales</taxon>
        <taxon>Musaceae</taxon>
        <taxon>Ensete</taxon>
    </lineage>
</organism>